<sequence>MVKKTTRRTIKIPSIGFWFLIEKHTVKKNEKAGGEDSPFDSRGSEKLDSKRQTFYESLFITKRKTRLLKSDFLF</sequence>
<dbReference type="HOGENOM" id="CLU_2681002_0_0_0"/>
<dbReference type="Proteomes" id="UP000002193">
    <property type="component" value="Chromosome"/>
</dbReference>
<evidence type="ECO:0000313" key="2">
    <source>
        <dbReference type="EMBL" id="AAP05336.1"/>
    </source>
</evidence>
<evidence type="ECO:0000313" key="3">
    <source>
        <dbReference type="Proteomes" id="UP000002193"/>
    </source>
</evidence>
<dbReference type="AlphaFoldDB" id="Q822T5"/>
<organism evidence="2 3">
    <name type="scientific">Chlamydia caviae (strain ATCC VR-813 / DSM 19441 / 03DC25 / GPIC)</name>
    <name type="common">Chlamydophila caviae</name>
    <dbReference type="NCBI Taxonomy" id="227941"/>
    <lineage>
        <taxon>Bacteria</taxon>
        <taxon>Pseudomonadati</taxon>
        <taxon>Chlamydiota</taxon>
        <taxon>Chlamydiia</taxon>
        <taxon>Chlamydiales</taxon>
        <taxon>Chlamydiaceae</taxon>
        <taxon>Chlamydia/Chlamydophila group</taxon>
        <taxon>Chlamydia</taxon>
    </lineage>
</organism>
<name>Q822T5_CHLCV</name>
<keyword evidence="3" id="KW-1185">Reference proteome</keyword>
<evidence type="ECO:0000256" key="1">
    <source>
        <dbReference type="SAM" id="MobiDB-lite"/>
    </source>
</evidence>
<feature type="region of interest" description="Disordered" evidence="1">
    <location>
        <begin position="29"/>
        <end position="48"/>
    </location>
</feature>
<dbReference type="KEGG" id="cca:CCA_00594"/>
<accession>Q822T5</accession>
<reference evidence="2 3" key="1">
    <citation type="journal article" date="2003" name="Nucleic Acids Res.">
        <title>Genome sequence of Chlamydophila caviae (Chlamydia psittaci GPIC): examining the role of niche-specific genes in the evolution of the Chlamydiaceae.</title>
        <authorList>
            <person name="Read T.D."/>
            <person name="Myers G.S.A."/>
            <person name="Brunham R.C."/>
            <person name="Nelson W.C."/>
            <person name="Paulsen I.T."/>
            <person name="Heidelberg J.F."/>
            <person name="Holtzapple E.K."/>
            <person name="Khouri H.M."/>
            <person name="Federova N.B."/>
            <person name="Carty H.A."/>
            <person name="Umayam L.A."/>
            <person name="Haft D.H."/>
            <person name="Peterson J.D."/>
            <person name="Beanan M.J."/>
            <person name="White O."/>
            <person name="Salzberg S.L."/>
            <person name="Hsia R.-C."/>
            <person name="McClarty G."/>
            <person name="Rank R.G."/>
            <person name="Bavoil P.M."/>
            <person name="Fraser C.M."/>
        </authorList>
    </citation>
    <scope>NUCLEOTIDE SEQUENCE [LARGE SCALE GENOMIC DNA]</scope>
    <source>
        <strain evidence="3">ATCC VR-813 / DSM 19441 / 03DC25 / GPIC</strain>
    </source>
</reference>
<dbReference type="EMBL" id="AE015925">
    <property type="protein sequence ID" value="AAP05336.1"/>
    <property type="molecule type" value="Genomic_DNA"/>
</dbReference>
<proteinExistence type="predicted"/>
<protein>
    <submittedName>
        <fullName evidence="2">Uncharacterized protein</fullName>
    </submittedName>
</protein>
<gene>
    <name evidence="2" type="ordered locus">CCA_00594</name>
</gene>